<evidence type="ECO:0000313" key="2">
    <source>
        <dbReference type="Proteomes" id="UP000049495"/>
    </source>
</evidence>
<dbReference type="AlphaFoldDB" id="A0A822N0X0"/>
<proteinExistence type="predicted"/>
<comment type="caution">
    <text evidence="1">The sequence shown here is derived from an EMBL/GenBank/DDBJ whole genome shotgun (WGS) entry which is preliminary data.</text>
</comment>
<accession>A0A822N0X0</accession>
<organism evidence="1 2">
    <name type="scientific">Vibrio crassostreae</name>
    <dbReference type="NCBI Taxonomy" id="246167"/>
    <lineage>
        <taxon>Bacteria</taxon>
        <taxon>Pseudomonadati</taxon>
        <taxon>Pseudomonadota</taxon>
        <taxon>Gammaproteobacteria</taxon>
        <taxon>Vibrionales</taxon>
        <taxon>Vibrionaceae</taxon>
        <taxon>Vibrio</taxon>
    </lineage>
</organism>
<dbReference type="Proteomes" id="UP000049495">
    <property type="component" value="Unassembled WGS sequence"/>
</dbReference>
<evidence type="ECO:0000313" key="1">
    <source>
        <dbReference type="EMBL" id="CDT33436.1"/>
    </source>
</evidence>
<reference evidence="2" key="1">
    <citation type="submission" date="2014-06" db="EMBL/GenBank/DDBJ databases">
        <authorList>
            <person name="Le Roux Frederique"/>
        </authorList>
    </citation>
    <scope>NUCLEOTIDE SEQUENCE [LARGE SCALE GENOMIC DNA]</scope>
    <source>
        <strain evidence="2">J5-5</strain>
    </source>
</reference>
<sequence length="20" mass="2325">MIGMTHGLFVRLTKHLINRS</sequence>
<dbReference type="EMBL" id="CCJV01000083">
    <property type="protein sequence ID" value="CDT33436.1"/>
    <property type="molecule type" value="Genomic_DNA"/>
</dbReference>
<gene>
    <name evidence="1" type="ORF">VCR5J5_240393</name>
</gene>
<protein>
    <submittedName>
        <fullName evidence="1">Uncharacterized protein</fullName>
    </submittedName>
</protein>
<name>A0A822N0X0_9VIBR</name>